<dbReference type="WBParaSite" id="jg3849">
    <property type="protein sequence ID" value="jg3849"/>
    <property type="gene ID" value="jg3849"/>
</dbReference>
<keyword evidence="1" id="KW-1185">Reference proteome</keyword>
<organism evidence="1 2">
    <name type="scientific">Ditylenchus dipsaci</name>
    <dbReference type="NCBI Taxonomy" id="166011"/>
    <lineage>
        <taxon>Eukaryota</taxon>
        <taxon>Metazoa</taxon>
        <taxon>Ecdysozoa</taxon>
        <taxon>Nematoda</taxon>
        <taxon>Chromadorea</taxon>
        <taxon>Rhabditida</taxon>
        <taxon>Tylenchina</taxon>
        <taxon>Tylenchomorpha</taxon>
        <taxon>Sphaerularioidea</taxon>
        <taxon>Anguinidae</taxon>
        <taxon>Anguininae</taxon>
        <taxon>Ditylenchus</taxon>
    </lineage>
</organism>
<evidence type="ECO:0000313" key="2">
    <source>
        <dbReference type="WBParaSite" id="jg3849"/>
    </source>
</evidence>
<name>A0A915E9P6_9BILA</name>
<sequence>MQISCYDTAGSVLLLGCTNGSIYYFDMQKFPLRMKDNDLLITELYKDPNADVITAISVYLTPKTNLCGNWIEIAYGTNTGCVRVIVQHTRNWWH</sequence>
<dbReference type="PANTHER" id="PTHR15859:SF1">
    <property type="entry name" value="BTB DOMAIN-CONTAINING PROTEIN"/>
    <property type="match status" value="1"/>
</dbReference>
<evidence type="ECO:0000313" key="1">
    <source>
        <dbReference type="Proteomes" id="UP000887574"/>
    </source>
</evidence>
<dbReference type="AlphaFoldDB" id="A0A915E9P6"/>
<reference evidence="2" key="1">
    <citation type="submission" date="2022-11" db="UniProtKB">
        <authorList>
            <consortium name="WormBaseParasite"/>
        </authorList>
    </citation>
    <scope>IDENTIFICATION</scope>
</reference>
<dbReference type="Proteomes" id="UP000887574">
    <property type="component" value="Unplaced"/>
</dbReference>
<dbReference type="InterPro" id="IPR047876">
    <property type="entry name" value="SHKBP1/KCTD3"/>
</dbReference>
<proteinExistence type="predicted"/>
<accession>A0A915E9P6</accession>
<protein>
    <submittedName>
        <fullName evidence="2">Uncharacterized protein</fullName>
    </submittedName>
</protein>
<dbReference type="PANTHER" id="PTHR15859">
    <property type="entry name" value="SETA BINDING PROTEIN 1"/>
    <property type="match status" value="1"/>
</dbReference>